<dbReference type="EC" id="2.3.1.39" evidence="3"/>
<gene>
    <name evidence="3" type="ordered locus">Mpe_A0788</name>
</gene>
<feature type="region of interest" description="Disordered" evidence="1">
    <location>
        <begin position="280"/>
        <end position="366"/>
    </location>
</feature>
<dbReference type="PANTHER" id="PTHR42681">
    <property type="entry name" value="MALONYL-COA-ACYL CARRIER PROTEIN TRANSACYLASE, MITOCHONDRIAL"/>
    <property type="match status" value="1"/>
</dbReference>
<evidence type="ECO:0000256" key="1">
    <source>
        <dbReference type="SAM" id="MobiDB-lite"/>
    </source>
</evidence>
<dbReference type="HOGENOM" id="CLU_756066_0_0_4"/>
<dbReference type="PANTHER" id="PTHR42681:SF6">
    <property type="entry name" value="BLL0263 PROTEIN"/>
    <property type="match status" value="1"/>
</dbReference>
<dbReference type="Proteomes" id="UP000000366">
    <property type="component" value="Chromosome"/>
</dbReference>
<dbReference type="eggNOG" id="COG0331">
    <property type="taxonomic scope" value="Bacteria"/>
</dbReference>
<dbReference type="InterPro" id="IPR014043">
    <property type="entry name" value="Acyl_transferase_dom"/>
</dbReference>
<reference evidence="3 4" key="1">
    <citation type="journal article" date="2007" name="J. Bacteriol.">
        <title>Whole-genome analysis of the methyl tert-butyl ether-degrading beta-proteobacterium Methylibium petroleiphilum PM1.</title>
        <authorList>
            <person name="Kane S.R."/>
            <person name="Chakicherla A.Y."/>
            <person name="Chain P.S.G."/>
            <person name="Schmidt R."/>
            <person name="Shin M.W."/>
            <person name="Legler T.C."/>
            <person name="Scow K.M."/>
            <person name="Larimer F.W."/>
            <person name="Lucas S.M."/>
            <person name="Richardson P.M."/>
            <person name="Hristova K.R."/>
        </authorList>
    </citation>
    <scope>NUCLEOTIDE SEQUENCE [LARGE SCALE GENOMIC DNA]</scope>
    <source>
        <strain evidence="4">ATCC BAA-1232 / LMG 22953 / PM1</strain>
    </source>
</reference>
<dbReference type="GO" id="GO:0004314">
    <property type="term" value="F:[acyl-carrier-protein] S-malonyltransferase activity"/>
    <property type="evidence" value="ECO:0007669"/>
    <property type="project" value="UniProtKB-EC"/>
</dbReference>
<evidence type="ECO:0000313" key="4">
    <source>
        <dbReference type="Proteomes" id="UP000000366"/>
    </source>
</evidence>
<sequence length="366" mass="38759">MRDYAIVCPGQGTQSPDMFDLVAAHPRGLAVLQDFGAALGRDLVAEAQAGTGLHANAWAQPALVALARASWEILAPELPAAPAAFAGYSVGEVSAWSCAGAWDVAGSARLAATRAALMDAARPARQRHARGARPAAAVGSPNRPAPPACTWPSSTVTTMRCWPGRPLRSTGPRPSWRRAAPGCAGSKCRCPRTRRCWRRRPSASRPWWPTRRRGRRLPRCCAASTGDAASTRQAVWPRWPARSPSQCAGPTACASCPRAACEWCWNSAPDARWPSCWPRPSPTSMSARSPISAPGAAWPTGCGSGSTPEAAATRRLRHTAPPTASASPGETPSPEGLTDSLSATNILVPYRQSETRHDDRTSTQVP</sequence>
<dbReference type="GO" id="GO:0006633">
    <property type="term" value="P:fatty acid biosynthetic process"/>
    <property type="evidence" value="ECO:0007669"/>
    <property type="project" value="TreeGrafter"/>
</dbReference>
<name>A2SDW1_METPP</name>
<dbReference type="KEGG" id="mpt:Mpe_A0788"/>
<dbReference type="InterPro" id="IPR001227">
    <property type="entry name" value="Ac_transferase_dom_sf"/>
</dbReference>
<dbReference type="GO" id="GO:0005829">
    <property type="term" value="C:cytosol"/>
    <property type="evidence" value="ECO:0007669"/>
    <property type="project" value="TreeGrafter"/>
</dbReference>
<protein>
    <submittedName>
        <fullName evidence="3">Acyl-carrier-protein S-malonyltransferase-like protein</fullName>
        <ecNumber evidence="3">2.3.1.39</ecNumber>
    </submittedName>
</protein>
<feature type="compositionally biased region" description="Basic and acidic residues" evidence="1">
    <location>
        <begin position="353"/>
        <end position="366"/>
    </location>
</feature>
<evidence type="ECO:0000313" key="3">
    <source>
        <dbReference type="EMBL" id="ABM93750.1"/>
    </source>
</evidence>
<organism evidence="3 4">
    <name type="scientific">Methylibium petroleiphilum (strain ATCC BAA-1232 / LMG 22953 / PM1)</name>
    <dbReference type="NCBI Taxonomy" id="420662"/>
    <lineage>
        <taxon>Bacteria</taxon>
        <taxon>Pseudomonadati</taxon>
        <taxon>Pseudomonadota</taxon>
        <taxon>Betaproteobacteria</taxon>
        <taxon>Burkholderiales</taxon>
        <taxon>Sphaerotilaceae</taxon>
        <taxon>Methylibium</taxon>
    </lineage>
</organism>
<dbReference type="EMBL" id="CP000555">
    <property type="protein sequence ID" value="ABM93750.1"/>
    <property type="molecule type" value="Genomic_DNA"/>
</dbReference>
<dbReference type="SUPFAM" id="SSF52151">
    <property type="entry name" value="FabD/lysophospholipase-like"/>
    <property type="match status" value="1"/>
</dbReference>
<dbReference type="STRING" id="420662.Mpe_A0788"/>
<dbReference type="AlphaFoldDB" id="A2SDW1"/>
<proteinExistence type="predicted"/>
<accession>A2SDW1</accession>
<keyword evidence="4" id="KW-1185">Reference proteome</keyword>
<evidence type="ECO:0000259" key="2">
    <source>
        <dbReference type="Pfam" id="PF00698"/>
    </source>
</evidence>
<dbReference type="Gene3D" id="3.30.70.250">
    <property type="entry name" value="Malonyl-CoA ACP transacylase, ACP-binding"/>
    <property type="match status" value="1"/>
</dbReference>
<dbReference type="InterPro" id="IPR050858">
    <property type="entry name" value="Mal-CoA-ACP_Trans/PKS_FabD"/>
</dbReference>
<feature type="domain" description="Malonyl-CoA:ACP transacylase (MAT)" evidence="2">
    <location>
        <begin position="7"/>
        <end position="132"/>
    </location>
</feature>
<dbReference type="InterPro" id="IPR016035">
    <property type="entry name" value="Acyl_Trfase/lysoPLipase"/>
</dbReference>
<keyword evidence="3" id="KW-0808">Transferase</keyword>
<dbReference type="Pfam" id="PF00698">
    <property type="entry name" value="Acyl_transf_1"/>
    <property type="match status" value="1"/>
</dbReference>
<keyword evidence="3" id="KW-0012">Acyltransferase</keyword>
<dbReference type="Gene3D" id="3.40.366.10">
    <property type="entry name" value="Malonyl-Coenzyme A Acyl Carrier Protein, domain 2"/>
    <property type="match status" value="1"/>
</dbReference>